<gene>
    <name evidence="2" type="ORF">JIN81_02865</name>
</gene>
<proteinExistence type="predicted"/>
<reference evidence="2" key="1">
    <citation type="submission" date="2021-01" db="EMBL/GenBank/DDBJ databases">
        <title>Modified the classification status of verrucomicrobia.</title>
        <authorList>
            <person name="Feng X."/>
        </authorList>
    </citation>
    <scope>NUCLEOTIDE SEQUENCE</scope>
    <source>
        <strain evidence="2">KCTC 22201</strain>
    </source>
</reference>
<name>A0A934VEG9_9BACT</name>
<dbReference type="EMBL" id="JAENII010000002">
    <property type="protein sequence ID" value="MBK1825947.1"/>
    <property type="molecule type" value="Genomic_DNA"/>
</dbReference>
<keyword evidence="3" id="KW-1185">Reference proteome</keyword>
<evidence type="ECO:0000256" key="1">
    <source>
        <dbReference type="SAM" id="SignalP"/>
    </source>
</evidence>
<feature type="chain" id="PRO_5038118236" evidence="1">
    <location>
        <begin position="21"/>
        <end position="258"/>
    </location>
</feature>
<organism evidence="2 3">
    <name type="scientific">Haloferula rosea</name>
    <dbReference type="NCBI Taxonomy" id="490093"/>
    <lineage>
        <taxon>Bacteria</taxon>
        <taxon>Pseudomonadati</taxon>
        <taxon>Verrucomicrobiota</taxon>
        <taxon>Verrucomicrobiia</taxon>
        <taxon>Verrucomicrobiales</taxon>
        <taxon>Verrucomicrobiaceae</taxon>
        <taxon>Haloferula</taxon>
    </lineage>
</organism>
<evidence type="ECO:0000313" key="3">
    <source>
        <dbReference type="Proteomes" id="UP000658278"/>
    </source>
</evidence>
<evidence type="ECO:0000313" key="2">
    <source>
        <dbReference type="EMBL" id="MBK1825947.1"/>
    </source>
</evidence>
<feature type="signal peptide" evidence="1">
    <location>
        <begin position="1"/>
        <end position="20"/>
    </location>
</feature>
<comment type="caution">
    <text evidence="2">The sequence shown here is derived from an EMBL/GenBank/DDBJ whole genome shotgun (WGS) entry which is preliminary data.</text>
</comment>
<sequence length="258" mass="28304">MRYLASCFLLPLATTYGALATGDSPLGHHHPGPIHGHYTHQSSTESRYEATISLGYDSRYVTEGRDNLDGDPLLHGTLELSFHDFLVGAWYAQSPTNSYDEFNLWLEYGFALGDVEGYVGVNHLRFPDDNEHDNEVGFGLSYGELPWGLVVGVDAYYSFGADGFFAEAALSREFRPCDWLTLEPGIVFGWNEGYVSSGHRGANHLAAAISAIIPLGEIAELSAYLSYNFAVNSSPLQSPDDDLLKDFFYGGAAVSFTF</sequence>
<keyword evidence="1" id="KW-0732">Signal</keyword>
<dbReference type="AlphaFoldDB" id="A0A934VEG9"/>
<accession>A0A934VEG9</accession>
<dbReference type="Proteomes" id="UP000658278">
    <property type="component" value="Unassembled WGS sequence"/>
</dbReference>
<dbReference type="RefSeq" id="WP_200276128.1">
    <property type="nucleotide sequence ID" value="NZ_JAENII010000002.1"/>
</dbReference>
<protein>
    <submittedName>
        <fullName evidence="2">Uncharacterized protein</fullName>
    </submittedName>
</protein>